<protein>
    <submittedName>
        <fullName evidence="2">Uncharacterized protein</fullName>
    </submittedName>
</protein>
<keyword evidence="1" id="KW-0175">Coiled coil</keyword>
<sequence length="61" mass="7028">MFGIETNCEGVKIVKKIPEKILAEMEYIQETIDAKELEVDFLKKKLLKLQGELANTMKETN</sequence>
<dbReference type="Proteomes" id="UP000037854">
    <property type="component" value="Unassembled WGS sequence"/>
</dbReference>
<evidence type="ECO:0000313" key="2">
    <source>
        <dbReference type="EMBL" id="KPH76086.1"/>
    </source>
</evidence>
<accession>A0ABR5MK37</accession>
<reference evidence="2 3" key="1">
    <citation type="submission" date="2015-07" db="EMBL/GenBank/DDBJ databases">
        <title>High-quality draft genome sequence of Oceanobacillus caeni HM6, a bacillus isolated from a human feces.</title>
        <authorList>
            <person name="Kumar J."/>
            <person name="Verma M.K."/>
            <person name="Pandey R."/>
            <person name="Bhambi M."/>
            <person name="Chauhan N."/>
        </authorList>
    </citation>
    <scope>NUCLEOTIDE SEQUENCE [LARGE SCALE GENOMIC DNA]</scope>
    <source>
        <strain evidence="2 3">HM6</strain>
    </source>
</reference>
<keyword evidence="3" id="KW-1185">Reference proteome</keyword>
<feature type="coiled-coil region" evidence="1">
    <location>
        <begin position="25"/>
        <end position="59"/>
    </location>
</feature>
<evidence type="ECO:0000313" key="3">
    <source>
        <dbReference type="Proteomes" id="UP000037854"/>
    </source>
</evidence>
<evidence type="ECO:0000256" key="1">
    <source>
        <dbReference type="SAM" id="Coils"/>
    </source>
</evidence>
<name>A0ABR5MK37_9BACI</name>
<comment type="caution">
    <text evidence="2">The sequence shown here is derived from an EMBL/GenBank/DDBJ whole genome shotgun (WGS) entry which is preliminary data.</text>
</comment>
<gene>
    <name evidence="2" type="ORF">AFL42_07245</name>
</gene>
<organism evidence="2 3">
    <name type="scientific">Oceanobacillus caeni</name>
    <dbReference type="NCBI Taxonomy" id="405946"/>
    <lineage>
        <taxon>Bacteria</taxon>
        <taxon>Bacillati</taxon>
        <taxon>Bacillota</taxon>
        <taxon>Bacilli</taxon>
        <taxon>Bacillales</taxon>
        <taxon>Bacillaceae</taxon>
        <taxon>Oceanobacillus</taxon>
    </lineage>
</organism>
<dbReference type="EMBL" id="LGTK01000018">
    <property type="protein sequence ID" value="KPH76086.1"/>
    <property type="molecule type" value="Genomic_DNA"/>
</dbReference>
<proteinExistence type="predicted"/>